<dbReference type="EMBL" id="JACSCY010000005">
    <property type="protein sequence ID" value="MBC6611121.1"/>
    <property type="molecule type" value="Genomic_DNA"/>
</dbReference>
<keyword evidence="2" id="KW-1185">Reference proteome</keyword>
<name>A0ABR7MJ86_9BACT</name>
<protein>
    <recommendedName>
        <fullName evidence="3">Auto-transporter adhesin head GIN domain-containing protein</fullName>
    </recommendedName>
</protein>
<evidence type="ECO:0000313" key="2">
    <source>
        <dbReference type="Proteomes" id="UP000622017"/>
    </source>
</evidence>
<gene>
    <name evidence="1" type="ORF">H8B15_09315</name>
</gene>
<evidence type="ECO:0000313" key="1">
    <source>
        <dbReference type="EMBL" id="MBC6611121.1"/>
    </source>
</evidence>
<sequence length="199" mass="21390">MCLLTGQPGWAQRTPAAPRVPAMQPAAPIIQQTASSDTATQKPVALAKRPKYPIAKPLVILNSTSIINWQLMDVNPDDIEDVIIYKGSDAPAQWRSLTANGIINITLKRSKQVEIRILKLIDIGQQLLLSGPISYSVNGMPVAETNLQIANTAISSIKITHATSSNTTTSVEIQTAVMEIEMLPPAPPGTIRIRGVASH</sequence>
<dbReference type="SUPFAM" id="SSF56935">
    <property type="entry name" value="Porins"/>
    <property type="match status" value="1"/>
</dbReference>
<organism evidence="1 2">
    <name type="scientific">Hymenobacter citatus</name>
    <dbReference type="NCBI Taxonomy" id="2763506"/>
    <lineage>
        <taxon>Bacteria</taxon>
        <taxon>Pseudomonadati</taxon>
        <taxon>Bacteroidota</taxon>
        <taxon>Cytophagia</taxon>
        <taxon>Cytophagales</taxon>
        <taxon>Hymenobacteraceae</taxon>
        <taxon>Hymenobacter</taxon>
    </lineage>
</organism>
<evidence type="ECO:0008006" key="3">
    <source>
        <dbReference type="Google" id="ProtNLM"/>
    </source>
</evidence>
<dbReference type="Gene3D" id="2.170.130.10">
    <property type="entry name" value="TonB-dependent receptor, plug domain"/>
    <property type="match status" value="1"/>
</dbReference>
<dbReference type="InterPro" id="IPR037066">
    <property type="entry name" value="Plug_dom_sf"/>
</dbReference>
<reference evidence="1 2" key="1">
    <citation type="submission" date="2020-08" db="EMBL/GenBank/DDBJ databases">
        <title>Hymenobacter sp.</title>
        <authorList>
            <person name="Kim M.K."/>
        </authorList>
    </citation>
    <scope>NUCLEOTIDE SEQUENCE [LARGE SCALE GENOMIC DNA]</scope>
    <source>
        <strain evidence="1 2">BT507</strain>
    </source>
</reference>
<dbReference type="RefSeq" id="WP_187319403.1">
    <property type="nucleotide sequence ID" value="NZ_JACSCY010000005.1"/>
</dbReference>
<comment type="caution">
    <text evidence="1">The sequence shown here is derived from an EMBL/GenBank/DDBJ whole genome shotgun (WGS) entry which is preliminary data.</text>
</comment>
<proteinExistence type="predicted"/>
<accession>A0ABR7MJ86</accession>
<dbReference type="Proteomes" id="UP000622017">
    <property type="component" value="Unassembled WGS sequence"/>
</dbReference>